<feature type="compositionally biased region" description="Basic and acidic residues" evidence="1">
    <location>
        <begin position="17"/>
        <end position="41"/>
    </location>
</feature>
<dbReference type="EMBL" id="PKPP01013909">
    <property type="protein sequence ID" value="PWA40289.1"/>
    <property type="molecule type" value="Genomic_DNA"/>
</dbReference>
<protein>
    <submittedName>
        <fullName evidence="2">Uncharacterized protein</fullName>
    </submittedName>
</protein>
<dbReference type="Proteomes" id="UP000245207">
    <property type="component" value="Unassembled WGS sequence"/>
</dbReference>
<evidence type="ECO:0000256" key="1">
    <source>
        <dbReference type="SAM" id="MobiDB-lite"/>
    </source>
</evidence>
<name>A0A2U1KU56_ARTAN</name>
<keyword evidence="3" id="KW-1185">Reference proteome</keyword>
<feature type="region of interest" description="Disordered" evidence="1">
    <location>
        <begin position="84"/>
        <end position="134"/>
    </location>
</feature>
<feature type="compositionally biased region" description="Polar residues" evidence="1">
    <location>
        <begin position="123"/>
        <end position="134"/>
    </location>
</feature>
<comment type="caution">
    <text evidence="2">The sequence shown here is derived from an EMBL/GenBank/DDBJ whole genome shotgun (WGS) entry which is preliminary data.</text>
</comment>
<organism evidence="2 3">
    <name type="scientific">Artemisia annua</name>
    <name type="common">Sweet wormwood</name>
    <dbReference type="NCBI Taxonomy" id="35608"/>
    <lineage>
        <taxon>Eukaryota</taxon>
        <taxon>Viridiplantae</taxon>
        <taxon>Streptophyta</taxon>
        <taxon>Embryophyta</taxon>
        <taxon>Tracheophyta</taxon>
        <taxon>Spermatophyta</taxon>
        <taxon>Magnoliopsida</taxon>
        <taxon>eudicotyledons</taxon>
        <taxon>Gunneridae</taxon>
        <taxon>Pentapetalae</taxon>
        <taxon>asterids</taxon>
        <taxon>campanulids</taxon>
        <taxon>Asterales</taxon>
        <taxon>Asteraceae</taxon>
        <taxon>Asteroideae</taxon>
        <taxon>Anthemideae</taxon>
        <taxon>Artemisiinae</taxon>
        <taxon>Artemisia</taxon>
    </lineage>
</organism>
<reference evidence="2 3" key="1">
    <citation type="journal article" date="2018" name="Mol. Plant">
        <title>The genome of Artemisia annua provides insight into the evolution of Asteraceae family and artemisinin biosynthesis.</title>
        <authorList>
            <person name="Shen Q."/>
            <person name="Zhang L."/>
            <person name="Liao Z."/>
            <person name="Wang S."/>
            <person name="Yan T."/>
            <person name="Shi P."/>
            <person name="Liu M."/>
            <person name="Fu X."/>
            <person name="Pan Q."/>
            <person name="Wang Y."/>
            <person name="Lv Z."/>
            <person name="Lu X."/>
            <person name="Zhang F."/>
            <person name="Jiang W."/>
            <person name="Ma Y."/>
            <person name="Chen M."/>
            <person name="Hao X."/>
            <person name="Li L."/>
            <person name="Tang Y."/>
            <person name="Lv G."/>
            <person name="Zhou Y."/>
            <person name="Sun X."/>
            <person name="Brodelius P.E."/>
            <person name="Rose J.K.C."/>
            <person name="Tang K."/>
        </authorList>
    </citation>
    <scope>NUCLEOTIDE SEQUENCE [LARGE SCALE GENOMIC DNA]</scope>
    <source>
        <strain evidence="3">cv. Huhao1</strain>
        <tissue evidence="2">Leaf</tissue>
    </source>
</reference>
<accession>A0A2U1KU56</accession>
<evidence type="ECO:0000313" key="2">
    <source>
        <dbReference type="EMBL" id="PWA40289.1"/>
    </source>
</evidence>
<evidence type="ECO:0000313" key="3">
    <source>
        <dbReference type="Proteomes" id="UP000245207"/>
    </source>
</evidence>
<gene>
    <name evidence="2" type="ORF">CTI12_AA469880</name>
</gene>
<proteinExistence type="predicted"/>
<dbReference type="OrthoDB" id="10486698at2759"/>
<dbReference type="AlphaFoldDB" id="A0A2U1KU56"/>
<sequence>MSSIGFNFAHINAQQQRLREKQNQKKEKSMQESEKAKDGVKRGGNTKVHPGVMPSTNIEPQYKIPTLVAMSSIGFNFAHINAQQERLREKQNQKKEKTMQESEKAKDGVKRGGNTKVHPGVMPSTNTGGESKNN</sequence>
<feature type="region of interest" description="Disordered" evidence="1">
    <location>
        <begin position="1"/>
        <end position="58"/>
    </location>
</feature>
<feature type="compositionally biased region" description="Basic and acidic residues" evidence="1">
    <location>
        <begin position="85"/>
        <end position="110"/>
    </location>
</feature>